<feature type="region of interest" description="Disordered" evidence="1">
    <location>
        <begin position="140"/>
        <end position="201"/>
    </location>
</feature>
<organism evidence="2 3">
    <name type="scientific">Mycena rosella</name>
    <name type="common">Pink bonnet</name>
    <name type="synonym">Agaricus rosellus</name>
    <dbReference type="NCBI Taxonomy" id="1033263"/>
    <lineage>
        <taxon>Eukaryota</taxon>
        <taxon>Fungi</taxon>
        <taxon>Dikarya</taxon>
        <taxon>Basidiomycota</taxon>
        <taxon>Agaricomycotina</taxon>
        <taxon>Agaricomycetes</taxon>
        <taxon>Agaricomycetidae</taxon>
        <taxon>Agaricales</taxon>
        <taxon>Marasmiineae</taxon>
        <taxon>Mycenaceae</taxon>
        <taxon>Mycena</taxon>
    </lineage>
</organism>
<proteinExistence type="predicted"/>
<comment type="caution">
    <text evidence="2">The sequence shown here is derived from an EMBL/GenBank/DDBJ whole genome shotgun (WGS) entry which is preliminary data.</text>
</comment>
<dbReference type="AlphaFoldDB" id="A0AAD7M7J2"/>
<keyword evidence="3" id="KW-1185">Reference proteome</keyword>
<gene>
    <name evidence="2" type="ORF">B0H17DRAFT_1126844</name>
</gene>
<evidence type="ECO:0000313" key="2">
    <source>
        <dbReference type="EMBL" id="KAJ7704528.1"/>
    </source>
</evidence>
<evidence type="ECO:0000256" key="1">
    <source>
        <dbReference type="SAM" id="MobiDB-lite"/>
    </source>
</evidence>
<accession>A0AAD7M7J2</accession>
<name>A0AAD7M7J2_MYCRO</name>
<feature type="compositionally biased region" description="Basic residues" evidence="1">
    <location>
        <begin position="169"/>
        <end position="180"/>
    </location>
</feature>
<sequence length="419" mass="46422">MAQRTASYLWLKRRCSVPRGHWPPPAKSCKTGQHHVELYQAVNQPIDLDRFGESSFYCSAGCPSDMWNPLSNLSEEARAAVHDEFVEVRRIDQASKLAARRAARLEEVRLDAVPARKPHEFFLECKKKVANETNETVTAKAKGKAKAVPQKPTRTRTASQATVTEPKLKGKANGKAKAKTRTPEPEIQPDVPEDDEYNTDSYEIGNDERRTVEIIAYMEPDTEPIQQIVNLRAVSHFDFNYFHIAKLVNSASDADSGLPFTSYVWFCVLKDEWCPVSSPINLRPRGRFLLCRPRALAITECPGIVQWAEIALGSVLALAGEPEDSEEEGYIVISDSEPELPPSSSLASSPVKVAAVAGSSRLAAAAGPSPKRKRKLRSSSSTFIDTQTEILAAEDEEDVIIRAIHRWAVVKYKAVLVLA</sequence>
<reference evidence="2" key="1">
    <citation type="submission" date="2023-03" db="EMBL/GenBank/DDBJ databases">
        <title>Massive genome expansion in bonnet fungi (Mycena s.s.) driven by repeated elements and novel gene families across ecological guilds.</title>
        <authorList>
            <consortium name="Lawrence Berkeley National Laboratory"/>
            <person name="Harder C.B."/>
            <person name="Miyauchi S."/>
            <person name="Viragh M."/>
            <person name="Kuo A."/>
            <person name="Thoen E."/>
            <person name="Andreopoulos B."/>
            <person name="Lu D."/>
            <person name="Skrede I."/>
            <person name="Drula E."/>
            <person name="Henrissat B."/>
            <person name="Morin E."/>
            <person name="Kohler A."/>
            <person name="Barry K."/>
            <person name="LaButti K."/>
            <person name="Morin E."/>
            <person name="Salamov A."/>
            <person name="Lipzen A."/>
            <person name="Mereny Z."/>
            <person name="Hegedus B."/>
            <person name="Baldrian P."/>
            <person name="Stursova M."/>
            <person name="Weitz H."/>
            <person name="Taylor A."/>
            <person name="Grigoriev I.V."/>
            <person name="Nagy L.G."/>
            <person name="Martin F."/>
            <person name="Kauserud H."/>
        </authorList>
    </citation>
    <scope>NUCLEOTIDE SEQUENCE</scope>
    <source>
        <strain evidence="2">CBHHK067</strain>
    </source>
</reference>
<protein>
    <submittedName>
        <fullName evidence="2">Uncharacterized protein</fullName>
    </submittedName>
</protein>
<dbReference type="Proteomes" id="UP001221757">
    <property type="component" value="Unassembled WGS sequence"/>
</dbReference>
<dbReference type="EMBL" id="JARKIE010000010">
    <property type="protein sequence ID" value="KAJ7704528.1"/>
    <property type="molecule type" value="Genomic_DNA"/>
</dbReference>
<evidence type="ECO:0000313" key="3">
    <source>
        <dbReference type="Proteomes" id="UP001221757"/>
    </source>
</evidence>